<reference evidence="4" key="1">
    <citation type="journal article" date="2021" name="Mol. Ecol. Resour.">
        <title>Apolygus lucorum genome provides insights into omnivorousness and mesophyll feeding.</title>
        <authorList>
            <person name="Liu Y."/>
            <person name="Liu H."/>
            <person name="Wang H."/>
            <person name="Huang T."/>
            <person name="Liu B."/>
            <person name="Yang B."/>
            <person name="Yin L."/>
            <person name="Li B."/>
            <person name="Zhang Y."/>
            <person name="Zhang S."/>
            <person name="Jiang F."/>
            <person name="Zhang X."/>
            <person name="Ren Y."/>
            <person name="Wang B."/>
            <person name="Wang S."/>
            <person name="Lu Y."/>
            <person name="Wu K."/>
            <person name="Fan W."/>
            <person name="Wang G."/>
        </authorList>
    </citation>
    <scope>NUCLEOTIDE SEQUENCE</scope>
    <source>
        <strain evidence="4">12Hb</strain>
    </source>
</reference>
<evidence type="ECO:0000313" key="5">
    <source>
        <dbReference type="Proteomes" id="UP000466442"/>
    </source>
</evidence>
<feature type="compositionally biased region" description="Basic and acidic residues" evidence="2">
    <location>
        <begin position="559"/>
        <end position="570"/>
    </location>
</feature>
<gene>
    <name evidence="4" type="ORF">GE061_015836</name>
</gene>
<evidence type="ECO:0000256" key="1">
    <source>
        <dbReference type="SAM" id="Coils"/>
    </source>
</evidence>
<accession>A0A8S9XM34</accession>
<comment type="caution">
    <text evidence="4">The sequence shown here is derived from an EMBL/GenBank/DDBJ whole genome shotgun (WGS) entry which is preliminary data.</text>
</comment>
<feature type="compositionally biased region" description="Low complexity" evidence="2">
    <location>
        <begin position="681"/>
        <end position="696"/>
    </location>
</feature>
<keyword evidence="5" id="KW-1185">Reference proteome</keyword>
<feature type="region of interest" description="Disordered" evidence="2">
    <location>
        <begin position="459"/>
        <end position="792"/>
    </location>
</feature>
<sequence>MVIKIGATFYLLASCSVLLTGSSARTVEDENNPLWKQYAETVLKQFGKDNVEIVSMRTVVTEPEVNGKQEVEVRFHGGRHSSFHSFLMSERGVNDLLVTPQWRHLLVESRVGLEMVGRALRAATHRFLVTPPAHSSSATVGRVINSRNASISLSLLGYLVVRLGTFLSSMATEAELRAQLAALQLVIDEQGEANEHFRRRLEEADRERTVLERAIEIVDRGVRAAAAFVEASPTLAREDLQFRELEEALLGRFSDPRGWEKGEEELRNIVQGHKEGIRAFADRVAEVGRRAIRPGATEAETGWLRGEGVRRTLQAFVKGLRGEAGRVLALENPLELQQAVERAITVEAALANRREVDDRKKVYPVREDTEGGVEPQEEALTARVAAQPVAPAPTGVVVKRPSESYQYTSGQTPPYLRGNPSTYPPPRGSIRCYRASVRYAIAADWIQNTLQKIAVLEKKYPPRGQHPPARMEKVRKPTGDPKAAKKPEYEGKGRRSGRGQIRSEEEETRCEKDSDAPEDWRFMRSKPPTARTPVRRGDIKRRLQKSNPTEIAETPTTEIAEKPPQKESSSELHPSNCPDGTSLIIKAADDNRRERESPELSSHEEEPVRPEEHPESEGHIPVHGQSSGEGSGTEEEHQQRIQEARQILSRTRVRAGSPVRTPVMPSPSSSVDALLPHWMRSPTLPSATSSPSGPSPDSRENPPPSTSPLSSPDRVNPENASRNYETPPSPVTPWWESDPHGLGPRPLTPVENTRALEHPDQTPGTSNARPRRRRTIPRRLQDFQLEFSSESD</sequence>
<organism evidence="4 5">
    <name type="scientific">Apolygus lucorum</name>
    <name type="common">Small green plant bug</name>
    <name type="synonym">Lygocoris lucorum</name>
    <dbReference type="NCBI Taxonomy" id="248454"/>
    <lineage>
        <taxon>Eukaryota</taxon>
        <taxon>Metazoa</taxon>
        <taxon>Ecdysozoa</taxon>
        <taxon>Arthropoda</taxon>
        <taxon>Hexapoda</taxon>
        <taxon>Insecta</taxon>
        <taxon>Pterygota</taxon>
        <taxon>Neoptera</taxon>
        <taxon>Paraneoptera</taxon>
        <taxon>Hemiptera</taxon>
        <taxon>Heteroptera</taxon>
        <taxon>Panheteroptera</taxon>
        <taxon>Cimicomorpha</taxon>
        <taxon>Miridae</taxon>
        <taxon>Mirini</taxon>
        <taxon>Apolygus</taxon>
    </lineage>
</organism>
<feature type="compositionally biased region" description="Basic and acidic residues" evidence="2">
    <location>
        <begin position="509"/>
        <end position="522"/>
    </location>
</feature>
<feature type="compositionally biased region" description="Basic and acidic residues" evidence="2">
    <location>
        <begin position="469"/>
        <end position="493"/>
    </location>
</feature>
<evidence type="ECO:0000256" key="2">
    <source>
        <dbReference type="SAM" id="MobiDB-lite"/>
    </source>
</evidence>
<protein>
    <submittedName>
        <fullName evidence="4">Uncharacterized protein</fullName>
    </submittedName>
</protein>
<feature type="coiled-coil region" evidence="1">
    <location>
        <begin position="187"/>
        <end position="214"/>
    </location>
</feature>
<dbReference type="PROSITE" id="PS51257">
    <property type="entry name" value="PROKAR_LIPOPROTEIN"/>
    <property type="match status" value="1"/>
</dbReference>
<feature type="compositionally biased region" description="Polar residues" evidence="2">
    <location>
        <begin position="403"/>
        <end position="412"/>
    </location>
</feature>
<keyword evidence="3" id="KW-0732">Signal</keyword>
<feature type="signal peptide" evidence="3">
    <location>
        <begin position="1"/>
        <end position="24"/>
    </location>
</feature>
<dbReference type="Proteomes" id="UP000466442">
    <property type="component" value="Unassembled WGS sequence"/>
</dbReference>
<feature type="compositionally biased region" description="Basic and acidic residues" evidence="2">
    <location>
        <begin position="587"/>
        <end position="620"/>
    </location>
</feature>
<proteinExistence type="predicted"/>
<name>A0A8S9XM34_APOLU</name>
<evidence type="ECO:0000313" key="4">
    <source>
        <dbReference type="EMBL" id="KAF6210080.1"/>
    </source>
</evidence>
<feature type="chain" id="PRO_5035946943" evidence="3">
    <location>
        <begin position="25"/>
        <end position="792"/>
    </location>
</feature>
<dbReference type="EMBL" id="WIXP02000006">
    <property type="protein sequence ID" value="KAF6210080.1"/>
    <property type="molecule type" value="Genomic_DNA"/>
</dbReference>
<feature type="compositionally biased region" description="Low complexity" evidence="2">
    <location>
        <begin position="548"/>
        <end position="558"/>
    </location>
</feature>
<feature type="region of interest" description="Disordered" evidence="2">
    <location>
        <begin position="400"/>
        <end position="426"/>
    </location>
</feature>
<feature type="compositionally biased region" description="Basic and acidic residues" evidence="2">
    <location>
        <begin position="634"/>
        <end position="643"/>
    </location>
</feature>
<dbReference type="AlphaFoldDB" id="A0A8S9XM34"/>
<keyword evidence="1" id="KW-0175">Coiled coil</keyword>
<evidence type="ECO:0000256" key="3">
    <source>
        <dbReference type="SAM" id="SignalP"/>
    </source>
</evidence>